<dbReference type="SUPFAM" id="SSF53383">
    <property type="entry name" value="PLP-dependent transferases"/>
    <property type="match status" value="1"/>
</dbReference>
<dbReference type="GO" id="GO:0008483">
    <property type="term" value="F:transaminase activity"/>
    <property type="evidence" value="ECO:0007669"/>
    <property type="project" value="UniProtKB-KW"/>
</dbReference>
<dbReference type="Pfam" id="PF00266">
    <property type="entry name" value="Aminotran_5"/>
    <property type="match status" value="1"/>
</dbReference>
<organism evidence="2 3">
    <name type="scientific">Streptomyces tsukubensis (strain DSM 42081 / NBRC 108919 / NRRL 18488 / 9993)</name>
    <dbReference type="NCBI Taxonomy" id="1114943"/>
    <lineage>
        <taxon>Bacteria</taxon>
        <taxon>Bacillati</taxon>
        <taxon>Actinomycetota</taxon>
        <taxon>Actinomycetes</taxon>
        <taxon>Kitasatosporales</taxon>
        <taxon>Streptomycetaceae</taxon>
        <taxon>Streptomyces</taxon>
    </lineage>
</organism>
<dbReference type="InterPro" id="IPR015421">
    <property type="entry name" value="PyrdxlP-dep_Trfase_major"/>
</dbReference>
<reference evidence="2 3" key="1">
    <citation type="journal article" date="2012" name="J. Bacteriol.">
        <title>Draft genome of Streptomyces tsukubaensis NRRL 18488, the producer of the clinically important immunosuppressant tacrolimus (FK506).</title>
        <authorList>
            <person name="Barreiro C."/>
            <person name="Prieto C."/>
            <person name="Sola-Landa A."/>
            <person name="Solera E."/>
            <person name="Martinez-Castro M."/>
            <person name="Perez-Redondo R."/>
            <person name="Garcia-Estrada C."/>
            <person name="Aparicio J.F."/>
            <person name="Fernandez-Martinez L.T."/>
            <person name="Santos-Aberturas J."/>
            <person name="Salehi-Najafabadi Z."/>
            <person name="Rodriguez-Garcia A."/>
            <person name="Tauch A."/>
            <person name="Martin J.F."/>
        </authorList>
    </citation>
    <scope>NUCLEOTIDE SEQUENCE [LARGE SCALE GENOMIC DNA]</scope>
    <source>
        <strain evidence="3">DSM 42081 / NBRC 108919 / NRRL 18488 / 9993</strain>
    </source>
</reference>
<evidence type="ECO:0000313" key="3">
    <source>
        <dbReference type="Proteomes" id="UP000005940"/>
    </source>
</evidence>
<accession>I2MWB0</accession>
<feature type="domain" description="Aminotransferase class V" evidence="1">
    <location>
        <begin position="107"/>
        <end position="340"/>
    </location>
</feature>
<dbReference type="InterPro" id="IPR015424">
    <property type="entry name" value="PyrdxlP-dep_Trfase"/>
</dbReference>
<protein>
    <submittedName>
        <fullName evidence="2">Aminotransferase class V-fold PLP-dependent enzyme</fullName>
    </submittedName>
</protein>
<dbReference type="Gene3D" id="3.40.640.10">
    <property type="entry name" value="Type I PLP-dependent aspartate aminotransferase-like (Major domain)"/>
    <property type="match status" value="1"/>
</dbReference>
<dbReference type="Gene3D" id="3.90.1150.10">
    <property type="entry name" value="Aspartate Aminotransferase, domain 1"/>
    <property type="match status" value="1"/>
</dbReference>
<evidence type="ECO:0000313" key="2">
    <source>
        <dbReference type="EMBL" id="QKM70355.1"/>
    </source>
</evidence>
<dbReference type="Proteomes" id="UP000005940">
    <property type="component" value="Chromosome"/>
</dbReference>
<dbReference type="InterPro" id="IPR000192">
    <property type="entry name" value="Aminotrans_V_dom"/>
</dbReference>
<evidence type="ECO:0000259" key="1">
    <source>
        <dbReference type="Pfam" id="PF00266"/>
    </source>
</evidence>
<dbReference type="RefSeq" id="WP_006349977.1">
    <property type="nucleotide sequence ID" value="NZ_CP029159.1"/>
</dbReference>
<dbReference type="InterPro" id="IPR015422">
    <property type="entry name" value="PyrdxlP-dep_Trfase_small"/>
</dbReference>
<keyword evidence="2" id="KW-0808">Transferase</keyword>
<gene>
    <name evidence="2" type="ORF">STSU_027705</name>
</gene>
<sequence>METPDAAAAEFALGSTYLNTASCGVLPRRAVAALAALAGELAAGRPGGAGDYGTVGAVRESFAGLVGVDAGRVAVGSSLATAVGLVAQSLPAGAEVLFPEGEYTSVVTPFTARGDLKPRYAPLEGLADAVRPGTALVAFSAVQSADGRIADLAAVREAAAAHGARTLADTSQSAGWLPLCAGDFDYTVTVAYKFLLGLRGVSFLTVTEEAQRTLRPLFAGTFASADGALYGPARELAANARRFDESPAYPSFHALVPSLELLAEAGTETVHRHVTGLARRLREGLAERGHTPVPGESAIVSVPGLADRVPALAAQGIVTAARAGGLRVSFHLYNTPGHVDRLLEALV</sequence>
<dbReference type="EMBL" id="CP029159">
    <property type="protein sequence ID" value="QKM70355.1"/>
    <property type="molecule type" value="Genomic_DNA"/>
</dbReference>
<keyword evidence="2" id="KW-0032">Aminotransferase</keyword>
<keyword evidence="3" id="KW-1185">Reference proteome</keyword>
<name>I2MWB0_STRT9</name>
<dbReference type="AlphaFoldDB" id="I2MWB0"/>
<dbReference type="PANTHER" id="PTHR43586:SF21">
    <property type="entry name" value="PYRIDOXAL PHOSPHATE (PLP)-DEPENDENT ASPARTATE AMINOTRANSFERASE SUPERFAMILY"/>
    <property type="match status" value="1"/>
</dbReference>
<dbReference type="PANTHER" id="PTHR43586">
    <property type="entry name" value="CYSTEINE DESULFURASE"/>
    <property type="match status" value="1"/>
</dbReference>
<proteinExistence type="predicted"/>